<name>A0ABY4PCX8_9LACO</name>
<sequence length="185" mass="20979">MLVWSTAELEKYRHHPLQLEQNLDLTAELKQRDSQIMDMSLVHVKGMISLDGPLIFSDLTVQTKLVYPSTRSLKPVDLTLDFTIHEAYTVDEKVLTPEQKDAQEIIIVLDDRKLDLKQAIADNILLSIPTQVLTPTEQQNGVMPAGSEWQVMSEEEYDKTVAGNKTATNEQFAKLKELFPDSKPD</sequence>
<evidence type="ECO:0000313" key="2">
    <source>
        <dbReference type="Proteomes" id="UP000831947"/>
    </source>
</evidence>
<proteinExistence type="predicted"/>
<evidence type="ECO:0000313" key="1">
    <source>
        <dbReference type="EMBL" id="UQS83371.1"/>
    </source>
</evidence>
<dbReference type="InterPro" id="IPR003772">
    <property type="entry name" value="YceD"/>
</dbReference>
<dbReference type="EMBL" id="CP093365">
    <property type="protein sequence ID" value="UQS83371.1"/>
    <property type="molecule type" value="Genomic_DNA"/>
</dbReference>
<gene>
    <name evidence="1" type="ORF">MOO47_06235</name>
</gene>
<accession>A0ABY4PCX8</accession>
<dbReference type="RefSeq" id="WP_249512597.1">
    <property type="nucleotide sequence ID" value="NZ_CP093365.1"/>
</dbReference>
<reference evidence="1 2" key="1">
    <citation type="journal article" date="2022" name="Int. J. Syst. Evol. Microbiol.">
        <title>Apilactobacillus apisilvae sp. nov., Nicolia spurrieriana gen. nov. sp. nov., Bombilactobacillus folatiphilus sp. nov. and Bombilactobacillus thymidiniphilus sp. nov., four new lactic acid bacterial isolates from stingless bees Tetragonula carbonaria and Austroplebeia australis.</title>
        <authorList>
            <person name="Oliphant S.A."/>
            <person name="Watson-Haigh N.S."/>
            <person name="Sumby K.M."/>
            <person name="Gardner J."/>
            <person name="Groom S."/>
            <person name="Jiranek V."/>
        </authorList>
    </citation>
    <scope>NUCLEOTIDE SEQUENCE [LARGE SCALE GENOMIC DNA]</scope>
    <source>
        <strain evidence="1 2">SG4_A1</strain>
    </source>
</reference>
<organism evidence="1 2">
    <name type="scientific">Bombilactobacillus thymidiniphilus</name>
    <dbReference type="NCBI Taxonomy" id="2923363"/>
    <lineage>
        <taxon>Bacteria</taxon>
        <taxon>Bacillati</taxon>
        <taxon>Bacillota</taxon>
        <taxon>Bacilli</taxon>
        <taxon>Lactobacillales</taxon>
        <taxon>Lactobacillaceae</taxon>
        <taxon>Bombilactobacillus</taxon>
    </lineage>
</organism>
<keyword evidence="2" id="KW-1185">Reference proteome</keyword>
<dbReference type="Pfam" id="PF02620">
    <property type="entry name" value="YceD"/>
    <property type="match status" value="1"/>
</dbReference>
<protein>
    <submittedName>
        <fullName evidence="1">DUF177 domain-containing protein</fullName>
    </submittedName>
</protein>
<dbReference type="Proteomes" id="UP000831947">
    <property type="component" value="Chromosome"/>
</dbReference>